<gene>
    <name evidence="3" type="ORF">SG35_000240</name>
</gene>
<evidence type="ECO:0000313" key="4">
    <source>
        <dbReference type="Proteomes" id="UP000032568"/>
    </source>
</evidence>
<dbReference type="EMBL" id="CP059735">
    <property type="protein sequence ID" value="WDD99153.1"/>
    <property type="molecule type" value="Genomic_DNA"/>
</dbReference>
<proteinExistence type="predicted"/>
<dbReference type="Pfam" id="PF18945">
    <property type="entry name" value="VipB_2"/>
    <property type="match status" value="1"/>
</dbReference>
<dbReference type="PANTHER" id="PTHR35565:SF1">
    <property type="entry name" value="TYPE VI SECRETION SYSTEM CONTRACTILE SHEATH LARGE SUBUNIT"/>
    <property type="match status" value="1"/>
</dbReference>
<sequence>MTISMNCLKELLALDSNKPEFLHQATAILINTASDKAGDSHWDVPKLTALLIKLISVIDQKLSEQMSLILQHPDYQDLEARWSSISNLISVPFNKNRVKVKCLDYDWNVVSADVNLSPGLKYSQLYNKIGNNELNTLGGEPFGLMLVDHQVSAELNDFSEYDDLYTLELLGALGQHCLCPIIMSPEDNFFGESDAKWLSDTHRVNKVINGPDYLSWQKLRRVDSSRFLGLTLPKMKIREPYQNHTCGFVFNEVMPENPDHYGLWGNAHFAFAATSIREFNRISWFGFLKSRWNDRLQGAVVNIPELATPHCWQYPEAKTRFFGHLAQFYAEQGFIPLSHSPLTDKYYFMDNHSVWQGPGSNDDKVLSLIQTTLICCRVAHYLKVQIRELLGSFLSATECEQYLSKWLSKYVSNVSSGNDETLAKYPLRSAKVKVREAKTSPGEYVCEVSLQPQYQFDMFAGQIMLTTDLAESA</sequence>
<protein>
    <submittedName>
        <fullName evidence="3">Type VI secretion system contractile sheath large subunit</fullName>
    </submittedName>
</protein>
<feature type="domain" description="TssC1 N-terminal" evidence="1">
    <location>
        <begin position="53"/>
        <end position="354"/>
    </location>
</feature>
<dbReference type="InterPro" id="IPR044032">
    <property type="entry name" value="TssC1_C"/>
</dbReference>
<accession>A0AAE9YRW0</accession>
<dbReference type="InterPro" id="IPR010269">
    <property type="entry name" value="T6SS_TssC-like"/>
</dbReference>
<dbReference type="RefSeq" id="WP_044835213.1">
    <property type="nucleotide sequence ID" value="NZ_CP059735.1"/>
</dbReference>
<dbReference type="Pfam" id="PF05943">
    <property type="entry name" value="VipB"/>
    <property type="match status" value="1"/>
</dbReference>
<dbReference type="KEGG" id="tact:SG35_000240"/>
<dbReference type="Proteomes" id="UP000032568">
    <property type="component" value="Chromosome"/>
</dbReference>
<reference evidence="3 4" key="1">
    <citation type="journal article" date="2015" name="Genome Announc.">
        <title>Draft Genome Sequences of Marine Isolates of Thalassomonas viridans and Thalassomonas actiniarum.</title>
        <authorList>
            <person name="Olonade I."/>
            <person name="van Zyl L.J."/>
            <person name="Trindade M."/>
        </authorList>
    </citation>
    <scope>NUCLEOTIDE SEQUENCE [LARGE SCALE GENOMIC DNA]</scope>
    <source>
        <strain evidence="3 4">A5K-106</strain>
    </source>
</reference>
<evidence type="ECO:0000259" key="2">
    <source>
        <dbReference type="Pfam" id="PF18945"/>
    </source>
</evidence>
<feature type="domain" description="TssC1 C-terminal" evidence="2">
    <location>
        <begin position="362"/>
        <end position="469"/>
    </location>
</feature>
<keyword evidence="4" id="KW-1185">Reference proteome</keyword>
<evidence type="ECO:0000259" key="1">
    <source>
        <dbReference type="Pfam" id="PF05943"/>
    </source>
</evidence>
<evidence type="ECO:0000313" key="3">
    <source>
        <dbReference type="EMBL" id="WDD99153.1"/>
    </source>
</evidence>
<organism evidence="3 4">
    <name type="scientific">Thalassomonas actiniarum</name>
    <dbReference type="NCBI Taxonomy" id="485447"/>
    <lineage>
        <taxon>Bacteria</taxon>
        <taxon>Pseudomonadati</taxon>
        <taxon>Pseudomonadota</taxon>
        <taxon>Gammaproteobacteria</taxon>
        <taxon>Alteromonadales</taxon>
        <taxon>Colwelliaceae</taxon>
        <taxon>Thalassomonas</taxon>
    </lineage>
</organism>
<dbReference type="PANTHER" id="PTHR35565">
    <property type="entry name" value="CYTOPLASMIC PROTEIN-RELATED"/>
    <property type="match status" value="1"/>
</dbReference>
<dbReference type="InterPro" id="IPR044031">
    <property type="entry name" value="TssC1_N"/>
</dbReference>
<reference evidence="3 4" key="2">
    <citation type="journal article" date="2022" name="Mar. Drugs">
        <title>Bioassay-Guided Fractionation Leads to the Detection of Cholic Acid Generated by the Rare Thalassomonas sp.</title>
        <authorList>
            <person name="Pheiffer F."/>
            <person name="Schneider Y.K."/>
            <person name="Hansen E.H."/>
            <person name="Andersen J.H."/>
            <person name="Isaksson J."/>
            <person name="Busche T."/>
            <person name="R C."/>
            <person name="Kalinowski J."/>
            <person name="Zyl L.V."/>
            <person name="Trindade M."/>
        </authorList>
    </citation>
    <scope>NUCLEOTIDE SEQUENCE [LARGE SCALE GENOMIC DNA]</scope>
    <source>
        <strain evidence="3 4">A5K-106</strain>
    </source>
</reference>
<dbReference type="AlphaFoldDB" id="A0AAE9YRW0"/>
<name>A0AAE9YRW0_9GAMM</name>